<dbReference type="OrthoDB" id="18783at2759"/>
<sequence length="757" mass="84246">MKNNYKCLVFIFIAHFVLVSSSNSNNDIKINIKDNNNNQYSVDQFSSSGTLTPPEYDINYQIHSWNDLDEWHQMYRKGVVWNKVDLHYMSPEYCIDSSGRGNPLGCFILSHDIPSPLTVQYNTSIDLLAWITGEGSNYYGTDSSTIKHMALCFKLDKLGACDLGSSAFRSLLIELMSNITSLQENGVAPNLRFLLDGNGVPLNCLSQSLQPYNATWVGKPWDARNDNNASLGYDRLVVADLPIDSLVPDFWPDVMCSRDTPYFKFLNGQYPVLVWEPSDQRTIQSVASTYVGCMSLHNTLQFPQLLFASNIDPAQFQSYLATTSSNHSWNIHLNEQNSYGVTIKSKIVVYTLTDGMQYHIVLSSNSTTSNYSYGLLISKGIHGQVEQVGSYTLEMLDGKIDTIVSSSIIYNVDGQDYLYIYDNLGGYIIYSIDTTTQYLGFTPIVFGVLQADTQDLFVSSSLEYLSHDASTNTLQMLQYFSTDSCALGSTVWNISLTPGQYYLQLSPVTCLVSNINIDSKSFIITPSTTISSVTTSNSHTSDNTTFTNCLYDSIVVFSSKHSILSNVIMGGHVCILHNTSYSHGSQYYNISLQSNLVVLDTGVTPSMSIAYNPTDSKPHFMMVHGGGYCYNTEIHNKRSSPRVCESTPTPSIDSQVLNYIYGRFDDLLAHIYNDTGNQINYISSCDRHLVRGVYNHGSNPSTTLFVTTDQDQQPTLGVIALHQGVSPTYLDMSICGSPIPFNGLILNSWSIFPNLLD</sequence>
<dbReference type="KEGG" id="dfa:DFA_07325"/>
<gene>
    <name evidence="2" type="ORF">DFA_07325</name>
</gene>
<reference evidence="3" key="1">
    <citation type="journal article" date="2011" name="Genome Res.">
        <title>Phylogeny-wide analysis of social amoeba genomes highlights ancient origins for complex intercellular communication.</title>
        <authorList>
            <person name="Heidel A.J."/>
            <person name="Lawal H.M."/>
            <person name="Felder M."/>
            <person name="Schilde C."/>
            <person name="Helps N.R."/>
            <person name="Tunggal B."/>
            <person name="Rivero F."/>
            <person name="John U."/>
            <person name="Schleicher M."/>
            <person name="Eichinger L."/>
            <person name="Platzer M."/>
            <person name="Noegel A.A."/>
            <person name="Schaap P."/>
            <person name="Gloeckner G."/>
        </authorList>
    </citation>
    <scope>NUCLEOTIDE SEQUENCE [LARGE SCALE GENOMIC DNA]</scope>
    <source>
        <strain evidence="3">SH3</strain>
    </source>
</reference>
<dbReference type="Proteomes" id="UP000007797">
    <property type="component" value="Unassembled WGS sequence"/>
</dbReference>
<evidence type="ECO:0000256" key="1">
    <source>
        <dbReference type="SAM" id="SignalP"/>
    </source>
</evidence>
<feature type="chain" id="PRO_5003313349" evidence="1">
    <location>
        <begin position="23"/>
        <end position="757"/>
    </location>
</feature>
<name>F4PW41_CACFS</name>
<feature type="signal peptide" evidence="1">
    <location>
        <begin position="1"/>
        <end position="22"/>
    </location>
</feature>
<keyword evidence="3" id="KW-1185">Reference proteome</keyword>
<dbReference type="AlphaFoldDB" id="F4PW41"/>
<proteinExistence type="predicted"/>
<protein>
    <submittedName>
        <fullName evidence="2">Uncharacterized protein</fullName>
    </submittedName>
</protein>
<evidence type="ECO:0000313" key="3">
    <source>
        <dbReference type="Proteomes" id="UP000007797"/>
    </source>
</evidence>
<dbReference type="GeneID" id="14872479"/>
<dbReference type="EMBL" id="GL883013">
    <property type="protein sequence ID" value="EGG20205.1"/>
    <property type="molecule type" value="Genomic_DNA"/>
</dbReference>
<keyword evidence="1" id="KW-0732">Signal</keyword>
<dbReference type="RefSeq" id="XP_004367188.1">
    <property type="nucleotide sequence ID" value="XM_004367131.1"/>
</dbReference>
<organism evidence="2 3">
    <name type="scientific">Cavenderia fasciculata</name>
    <name type="common">Slime mold</name>
    <name type="synonym">Dictyostelium fasciculatum</name>
    <dbReference type="NCBI Taxonomy" id="261658"/>
    <lineage>
        <taxon>Eukaryota</taxon>
        <taxon>Amoebozoa</taxon>
        <taxon>Evosea</taxon>
        <taxon>Eumycetozoa</taxon>
        <taxon>Dictyostelia</taxon>
        <taxon>Acytosteliales</taxon>
        <taxon>Cavenderiaceae</taxon>
        <taxon>Cavenderia</taxon>
    </lineage>
</organism>
<accession>F4PW41</accession>
<evidence type="ECO:0000313" key="2">
    <source>
        <dbReference type="EMBL" id="EGG20205.1"/>
    </source>
</evidence>
<dbReference type="OMA" id="IGCEIHS"/>